<dbReference type="Proteomes" id="UP001268036">
    <property type="component" value="Unassembled WGS sequence"/>
</dbReference>
<sequence>MLALTHQLESRLQNVSYLFGPLTPDGALPIQFGDRSGGPRFTLMLDSGRLRDAGYCESQVAQIRQLLKR</sequence>
<reference evidence="1" key="1">
    <citation type="submission" date="2023-08" db="EMBL/GenBank/DDBJ databases">
        <title>Functional and genomic diversity of the sorghum phyllosphere microbiome.</title>
        <authorList>
            <person name="Shade A."/>
        </authorList>
    </citation>
    <scope>NUCLEOTIDE SEQUENCE</scope>
    <source>
        <strain evidence="1">SORGH_AS_0201</strain>
    </source>
</reference>
<comment type="caution">
    <text evidence="1">The sequence shown here is derived from an EMBL/GenBank/DDBJ whole genome shotgun (WGS) entry which is preliminary data.</text>
</comment>
<dbReference type="EMBL" id="JAVJAF010000001">
    <property type="protein sequence ID" value="MDR6232453.1"/>
    <property type="molecule type" value="Genomic_DNA"/>
</dbReference>
<accession>A0AAJ2EU73</accession>
<evidence type="ECO:0000313" key="1">
    <source>
        <dbReference type="EMBL" id="MDR6232453.1"/>
    </source>
</evidence>
<evidence type="ECO:0000313" key="2">
    <source>
        <dbReference type="Proteomes" id="UP001268036"/>
    </source>
</evidence>
<gene>
    <name evidence="1" type="ORF">QE440_000194</name>
</gene>
<proteinExistence type="predicted"/>
<organism evidence="1 2">
    <name type="scientific">Pseudomonas oryzihabitans</name>
    <dbReference type="NCBI Taxonomy" id="47885"/>
    <lineage>
        <taxon>Bacteria</taxon>
        <taxon>Pseudomonadati</taxon>
        <taxon>Pseudomonadota</taxon>
        <taxon>Gammaproteobacteria</taxon>
        <taxon>Pseudomonadales</taxon>
        <taxon>Pseudomonadaceae</taxon>
        <taxon>Pseudomonas</taxon>
    </lineage>
</organism>
<dbReference type="AlphaFoldDB" id="A0AAJ2EU73"/>
<dbReference type="RefSeq" id="WP_309754247.1">
    <property type="nucleotide sequence ID" value="NZ_JAVDSY010000010.1"/>
</dbReference>
<protein>
    <submittedName>
        <fullName evidence="1">Uncharacterized protein</fullName>
    </submittedName>
</protein>
<name>A0AAJ2EU73_9PSED</name>